<name>A0A2M8P2F7_9CHLR</name>
<dbReference type="InterPro" id="IPR007372">
    <property type="entry name" value="Lipid/polyisoprenoid-bd_YceI"/>
</dbReference>
<dbReference type="EMBL" id="PGTK01000002">
    <property type="protein sequence ID" value="PJF31735.1"/>
    <property type="molecule type" value="Genomic_DNA"/>
</dbReference>
<dbReference type="SUPFAM" id="SSF101874">
    <property type="entry name" value="YceI-like"/>
    <property type="match status" value="1"/>
</dbReference>
<dbReference type="Proteomes" id="UP000228921">
    <property type="component" value="Unassembled WGS sequence"/>
</dbReference>
<gene>
    <name evidence="3" type="ORF">CUN51_01990</name>
</gene>
<feature type="domain" description="Lipid/polyisoprenoid-binding YceI-like" evidence="2">
    <location>
        <begin position="3"/>
        <end position="172"/>
    </location>
</feature>
<evidence type="ECO:0000256" key="1">
    <source>
        <dbReference type="ARBA" id="ARBA00008812"/>
    </source>
</evidence>
<comment type="similarity">
    <text evidence="1">Belongs to the UPF0312 family.</text>
</comment>
<dbReference type="SMART" id="SM00867">
    <property type="entry name" value="YceI"/>
    <property type="match status" value="1"/>
</dbReference>
<dbReference type="PANTHER" id="PTHR34406">
    <property type="entry name" value="PROTEIN YCEI"/>
    <property type="match status" value="1"/>
</dbReference>
<reference evidence="3 4" key="1">
    <citation type="submission" date="2017-11" db="EMBL/GenBank/DDBJ databases">
        <title>Evolution of Phototrophy in the Chloroflexi Phylum Driven by Horizontal Gene Transfer.</title>
        <authorList>
            <person name="Ward L.M."/>
            <person name="Hemp J."/>
            <person name="Shih P.M."/>
            <person name="Mcglynn S.E."/>
            <person name="Fischer W."/>
        </authorList>
    </citation>
    <scope>NUCLEOTIDE SEQUENCE [LARGE SCALE GENOMIC DNA]</scope>
    <source>
        <strain evidence="3">CP2_2F</strain>
    </source>
</reference>
<evidence type="ECO:0000313" key="3">
    <source>
        <dbReference type="EMBL" id="PJF31735.1"/>
    </source>
</evidence>
<dbReference type="Gene3D" id="2.40.128.110">
    <property type="entry name" value="Lipid/polyisoprenoid-binding, YceI-like"/>
    <property type="match status" value="1"/>
</dbReference>
<evidence type="ECO:0000313" key="4">
    <source>
        <dbReference type="Proteomes" id="UP000228921"/>
    </source>
</evidence>
<protein>
    <submittedName>
        <fullName evidence="3">Polyisoprenoid-binding protein</fullName>
    </submittedName>
</protein>
<evidence type="ECO:0000259" key="2">
    <source>
        <dbReference type="SMART" id="SM00867"/>
    </source>
</evidence>
<accession>A0A2M8P2F7</accession>
<dbReference type="PANTHER" id="PTHR34406:SF1">
    <property type="entry name" value="PROTEIN YCEI"/>
    <property type="match status" value="1"/>
</dbReference>
<sequence length="175" mass="18732">MATWQLDTAHSSATFAVRHMMITTVRGSFNIKDGKIVFDPANPSAASVEATLDVASVNTGVADRDNHLRSADFFDAANHPTITFKSTSVKPTGENTAEIAGDLTIRGVARPVVLKTEFLGQGKGMDGKTRAGFVATTKINREDWGLTWNVMLEAGGVLVSKEVNIELDIQAVLAE</sequence>
<proteinExistence type="inferred from homology"/>
<dbReference type="InterPro" id="IPR036761">
    <property type="entry name" value="TTHA0802/YceI-like_sf"/>
</dbReference>
<dbReference type="Pfam" id="PF04264">
    <property type="entry name" value="YceI"/>
    <property type="match status" value="1"/>
</dbReference>
<comment type="caution">
    <text evidence="3">The sequence shown here is derived from an EMBL/GenBank/DDBJ whole genome shotgun (WGS) entry which is preliminary data.</text>
</comment>
<dbReference type="AlphaFoldDB" id="A0A2M8P2F7"/>
<organism evidence="3 4">
    <name type="scientific">Candidatus Thermofonsia Clade 1 bacterium</name>
    <dbReference type="NCBI Taxonomy" id="2364210"/>
    <lineage>
        <taxon>Bacteria</taxon>
        <taxon>Bacillati</taxon>
        <taxon>Chloroflexota</taxon>
        <taxon>Candidatus Thermofontia</taxon>
        <taxon>Candidatus Thermofonsia Clade 1</taxon>
    </lineage>
</organism>